<organism evidence="2 3">
    <name type="scientific">Colletotrichum chrysophilum</name>
    <dbReference type="NCBI Taxonomy" id="1836956"/>
    <lineage>
        <taxon>Eukaryota</taxon>
        <taxon>Fungi</taxon>
        <taxon>Dikarya</taxon>
        <taxon>Ascomycota</taxon>
        <taxon>Pezizomycotina</taxon>
        <taxon>Sordariomycetes</taxon>
        <taxon>Hypocreomycetidae</taxon>
        <taxon>Glomerellales</taxon>
        <taxon>Glomerellaceae</taxon>
        <taxon>Colletotrichum</taxon>
        <taxon>Colletotrichum gloeosporioides species complex</taxon>
    </lineage>
</organism>
<dbReference type="EMBL" id="JAQOWY010000327">
    <property type="protein sequence ID" value="KAK1844070.1"/>
    <property type="molecule type" value="Genomic_DNA"/>
</dbReference>
<dbReference type="Proteomes" id="UP001243330">
    <property type="component" value="Unassembled WGS sequence"/>
</dbReference>
<evidence type="ECO:0000256" key="1">
    <source>
        <dbReference type="SAM" id="MobiDB-lite"/>
    </source>
</evidence>
<comment type="caution">
    <text evidence="2">The sequence shown here is derived from an EMBL/GenBank/DDBJ whole genome shotgun (WGS) entry which is preliminary data.</text>
</comment>
<keyword evidence="3" id="KW-1185">Reference proteome</keyword>
<name>A0AAD9AAT9_9PEZI</name>
<feature type="region of interest" description="Disordered" evidence="1">
    <location>
        <begin position="54"/>
        <end position="74"/>
    </location>
</feature>
<protein>
    <submittedName>
        <fullName evidence="2">Uncharacterized protein</fullName>
    </submittedName>
</protein>
<gene>
    <name evidence="2" type="ORF">CCHR01_13304</name>
</gene>
<proteinExistence type="predicted"/>
<reference evidence="2" key="1">
    <citation type="submission" date="2023-01" db="EMBL/GenBank/DDBJ databases">
        <title>Colletotrichum chrysophilum M932 genome sequence.</title>
        <authorList>
            <person name="Baroncelli R."/>
        </authorList>
    </citation>
    <scope>NUCLEOTIDE SEQUENCE</scope>
    <source>
        <strain evidence="2">M932</strain>
    </source>
</reference>
<sequence length="187" mass="20544">MVPAFQVSSFFQLPCLLPTVLPCRLIIPSSSEVLINYTLCTLCLQPPSEPAPPASASPCASTLLHKPNPSPRSRPIQVRVVQPSHRLTVHQDERPLERATCNTLLDTKTKTHPLTSTNHTQGLAARTVKTSHIVHHRPVYPRPCYHPALPAPLLYSFANTKLPASPSNVGHSLNIRSDFSRTTLSDL</sequence>
<evidence type="ECO:0000313" key="2">
    <source>
        <dbReference type="EMBL" id="KAK1844070.1"/>
    </source>
</evidence>
<evidence type="ECO:0000313" key="3">
    <source>
        <dbReference type="Proteomes" id="UP001243330"/>
    </source>
</evidence>
<accession>A0AAD9AAT9</accession>
<dbReference type="AlphaFoldDB" id="A0AAD9AAT9"/>